<evidence type="ECO:0000313" key="3">
    <source>
        <dbReference type="EMBL" id="SDZ73527.1"/>
    </source>
</evidence>
<feature type="domain" description="Heparinase II/III-like C-terminal" evidence="2">
    <location>
        <begin position="317"/>
        <end position="563"/>
    </location>
</feature>
<evidence type="ECO:0000313" key="4">
    <source>
        <dbReference type="Proteomes" id="UP000198703"/>
    </source>
</evidence>
<accession>A0A1H3VFD8</accession>
<reference evidence="3 4" key="1">
    <citation type="submission" date="2016-10" db="EMBL/GenBank/DDBJ databases">
        <authorList>
            <person name="de Groot N.N."/>
        </authorList>
    </citation>
    <scope>NUCLEOTIDE SEQUENCE [LARGE SCALE GENOMIC DNA]</scope>
    <source>
        <strain evidence="3 4">DSM 15345</strain>
    </source>
</reference>
<sequence length="583" mass="60659">MSQAVEVFRALGALAGRRLRRWGDRWSAWMAARRARPAAPTGGALDPLETGDPERARLLAREAALFRGAAPAAGAVSPFSARAPSPEWSRELADFGWLDDALAGVRRDRASLRGWVYDWLKRGGGGADVWRADVAGRRLGALACAWPALRAGATPEQARRLALSLDAHVAHVARRMRAAPHGLGRLEAAAGLVAGAAAIDGRDRELRAGLRALGAAAEALIDGDGGLETRNPADLARAVALLGWVAEIAGRRGEAFEPHAAGALARAAPALRAVVLGDGGLARFHGAGPAADALADPALARAAAAPAHGARGLRRDAAMGFARLSAGRAALIVDAGPPPPTGVAGASALALEFAVGRERVFGAIGPGAAFGAAWAAAARATAAHSAVEVADVSSSRLGPAGFAARVRGRRFRAPPPTVSVERARDEIGQWLRGEHDGYLARFGAVVSRRLLLAHDGRDLRGEDTLSCPDAAARRRFDAAARRAGGALPFLVRFHLAPEVSARLEGGAVVVVAPSGAEWRLRAAGAGLRLEESASLDDRTARRRESTQIVLAGAARDYWGRVAWALEQTAPEPARRRRPAAAQA</sequence>
<dbReference type="GO" id="GO:0016829">
    <property type="term" value="F:lyase activity"/>
    <property type="evidence" value="ECO:0007669"/>
    <property type="project" value="InterPro"/>
</dbReference>
<dbReference type="InterPro" id="IPR008929">
    <property type="entry name" value="Chondroitin_lyas"/>
</dbReference>
<proteinExistence type="predicted"/>
<dbReference type="Gene3D" id="2.70.98.70">
    <property type="match status" value="1"/>
</dbReference>
<dbReference type="STRING" id="89524.SAMN05444370_10152"/>
<dbReference type="RefSeq" id="WP_093247495.1">
    <property type="nucleotide sequence ID" value="NZ_FNQM01000001.1"/>
</dbReference>
<dbReference type="Proteomes" id="UP000198703">
    <property type="component" value="Unassembled WGS sequence"/>
</dbReference>
<dbReference type="GO" id="GO:0030313">
    <property type="term" value="C:cell envelope"/>
    <property type="evidence" value="ECO:0007669"/>
    <property type="project" value="UniProtKB-SubCell"/>
</dbReference>
<protein>
    <submittedName>
        <fullName evidence="3">Uncharacterized conserved protein, heparinase superfamily</fullName>
    </submittedName>
</protein>
<dbReference type="InterPro" id="IPR012480">
    <property type="entry name" value="Hepar_II_III_C"/>
</dbReference>
<keyword evidence="4" id="KW-1185">Reference proteome</keyword>
<evidence type="ECO:0000259" key="2">
    <source>
        <dbReference type="Pfam" id="PF07940"/>
    </source>
</evidence>
<dbReference type="Gene3D" id="1.50.10.100">
    <property type="entry name" value="Chondroitin AC/alginate lyase"/>
    <property type="match status" value="1"/>
</dbReference>
<gene>
    <name evidence="3" type="ORF">SAMN05444370_10152</name>
</gene>
<dbReference type="Pfam" id="PF07940">
    <property type="entry name" value="Hepar_II_III_C"/>
    <property type="match status" value="1"/>
</dbReference>
<evidence type="ECO:0000256" key="1">
    <source>
        <dbReference type="ARBA" id="ARBA00004196"/>
    </source>
</evidence>
<organism evidence="3 4">
    <name type="scientific">Rubrimonas cliftonensis</name>
    <dbReference type="NCBI Taxonomy" id="89524"/>
    <lineage>
        <taxon>Bacteria</taxon>
        <taxon>Pseudomonadati</taxon>
        <taxon>Pseudomonadota</taxon>
        <taxon>Alphaproteobacteria</taxon>
        <taxon>Rhodobacterales</taxon>
        <taxon>Paracoccaceae</taxon>
        <taxon>Rubrimonas</taxon>
    </lineage>
</organism>
<dbReference type="OrthoDB" id="9787373at2"/>
<dbReference type="AlphaFoldDB" id="A0A1H3VFD8"/>
<comment type="subcellular location">
    <subcellularLocation>
        <location evidence="1">Cell envelope</location>
    </subcellularLocation>
</comment>
<name>A0A1H3VFD8_9RHOB</name>
<dbReference type="EMBL" id="FNQM01000001">
    <property type="protein sequence ID" value="SDZ73527.1"/>
    <property type="molecule type" value="Genomic_DNA"/>
</dbReference>